<accession>A0A4Y2A1N1</accession>
<sequence length="181" mass="20700">MTTQILRRNFFDVWFANSKESRTGALLSYILQEFGAPSLSEDSLKIKIRSLSQKIEQKWLKSGRKRDDFLKTNSLCLGECLSFSDISIVSIETISHPGSSRRTGRLQKDFENCSTKTKTRRIQHILETSSQEEISMAAEVQLRREGKRDSAAIVKELCDFSPRRGTTIEKSEEAFFKPKAK</sequence>
<dbReference type="EMBL" id="BGPR01079268">
    <property type="protein sequence ID" value="GBL73731.1"/>
    <property type="molecule type" value="Genomic_DNA"/>
</dbReference>
<evidence type="ECO:0000313" key="1">
    <source>
        <dbReference type="EMBL" id="GBL73731.1"/>
    </source>
</evidence>
<keyword evidence="2" id="KW-1185">Reference proteome</keyword>
<evidence type="ECO:0000313" key="2">
    <source>
        <dbReference type="Proteomes" id="UP000499080"/>
    </source>
</evidence>
<gene>
    <name evidence="1" type="ORF">AVEN_270418_1</name>
</gene>
<organism evidence="1 2">
    <name type="scientific">Araneus ventricosus</name>
    <name type="common">Orbweaver spider</name>
    <name type="synonym">Epeira ventricosa</name>
    <dbReference type="NCBI Taxonomy" id="182803"/>
    <lineage>
        <taxon>Eukaryota</taxon>
        <taxon>Metazoa</taxon>
        <taxon>Ecdysozoa</taxon>
        <taxon>Arthropoda</taxon>
        <taxon>Chelicerata</taxon>
        <taxon>Arachnida</taxon>
        <taxon>Araneae</taxon>
        <taxon>Araneomorphae</taxon>
        <taxon>Entelegynae</taxon>
        <taxon>Araneoidea</taxon>
        <taxon>Araneidae</taxon>
        <taxon>Araneus</taxon>
    </lineage>
</organism>
<dbReference type="Proteomes" id="UP000499080">
    <property type="component" value="Unassembled WGS sequence"/>
</dbReference>
<comment type="caution">
    <text evidence="1">The sequence shown here is derived from an EMBL/GenBank/DDBJ whole genome shotgun (WGS) entry which is preliminary data.</text>
</comment>
<name>A0A4Y2A1N1_ARAVE</name>
<dbReference type="OrthoDB" id="8197165at2759"/>
<protein>
    <submittedName>
        <fullName evidence="1">Uncharacterized protein</fullName>
    </submittedName>
</protein>
<dbReference type="AlphaFoldDB" id="A0A4Y2A1N1"/>
<proteinExistence type="predicted"/>
<reference evidence="1 2" key="1">
    <citation type="journal article" date="2019" name="Sci. Rep.">
        <title>Orb-weaving spider Araneus ventricosus genome elucidates the spidroin gene catalogue.</title>
        <authorList>
            <person name="Kono N."/>
            <person name="Nakamura H."/>
            <person name="Ohtoshi R."/>
            <person name="Moran D.A.P."/>
            <person name="Shinohara A."/>
            <person name="Yoshida Y."/>
            <person name="Fujiwara M."/>
            <person name="Mori M."/>
            <person name="Tomita M."/>
            <person name="Arakawa K."/>
        </authorList>
    </citation>
    <scope>NUCLEOTIDE SEQUENCE [LARGE SCALE GENOMIC DNA]</scope>
</reference>